<protein>
    <submittedName>
        <fullName evidence="2">Uncharacterized protein</fullName>
    </submittedName>
</protein>
<keyword evidence="1" id="KW-1133">Transmembrane helix</keyword>
<feature type="non-terminal residue" evidence="2">
    <location>
        <position position="1"/>
    </location>
</feature>
<dbReference type="Proteomes" id="UP000257109">
    <property type="component" value="Unassembled WGS sequence"/>
</dbReference>
<comment type="caution">
    <text evidence="2">The sequence shown here is derived from an EMBL/GenBank/DDBJ whole genome shotgun (WGS) entry which is preliminary data.</text>
</comment>
<evidence type="ECO:0000313" key="3">
    <source>
        <dbReference type="Proteomes" id="UP000257109"/>
    </source>
</evidence>
<sequence length="176" mass="20102">MEVAICFGVIIRNFGAGVLFVLKLLQNTSLAHHSILLEILIILVLNHLLLTTILVVSLVPPSYNALRTSLLQQEKSHIERLLQPIKAFYIVGVILVGHRWTNAQRRPLMNFMNAVDSSKENRDKDYLANLIKDCPQNVVQLIVVNAEFHHVFWTSHVVHTDHTSTLALENMCNWEY</sequence>
<dbReference type="AlphaFoldDB" id="A0A371FZ10"/>
<dbReference type="EMBL" id="QJKJ01007328">
    <property type="protein sequence ID" value="RDX83522.1"/>
    <property type="molecule type" value="Genomic_DNA"/>
</dbReference>
<evidence type="ECO:0000256" key="1">
    <source>
        <dbReference type="SAM" id="Phobius"/>
    </source>
</evidence>
<organism evidence="2 3">
    <name type="scientific">Mucuna pruriens</name>
    <name type="common">Velvet bean</name>
    <name type="synonym">Dolichos pruriens</name>
    <dbReference type="NCBI Taxonomy" id="157652"/>
    <lineage>
        <taxon>Eukaryota</taxon>
        <taxon>Viridiplantae</taxon>
        <taxon>Streptophyta</taxon>
        <taxon>Embryophyta</taxon>
        <taxon>Tracheophyta</taxon>
        <taxon>Spermatophyta</taxon>
        <taxon>Magnoliopsida</taxon>
        <taxon>eudicotyledons</taxon>
        <taxon>Gunneridae</taxon>
        <taxon>Pentapetalae</taxon>
        <taxon>rosids</taxon>
        <taxon>fabids</taxon>
        <taxon>Fabales</taxon>
        <taxon>Fabaceae</taxon>
        <taxon>Papilionoideae</taxon>
        <taxon>50 kb inversion clade</taxon>
        <taxon>NPAAA clade</taxon>
        <taxon>indigoferoid/millettioid clade</taxon>
        <taxon>Phaseoleae</taxon>
        <taxon>Mucuna</taxon>
    </lineage>
</organism>
<dbReference type="OrthoDB" id="1937290at2759"/>
<evidence type="ECO:0000313" key="2">
    <source>
        <dbReference type="EMBL" id="RDX83522.1"/>
    </source>
</evidence>
<reference evidence="2" key="1">
    <citation type="submission" date="2018-05" db="EMBL/GenBank/DDBJ databases">
        <title>Draft genome of Mucuna pruriens seed.</title>
        <authorList>
            <person name="Nnadi N.E."/>
            <person name="Vos R."/>
            <person name="Hasami M.H."/>
            <person name="Devisetty U.K."/>
            <person name="Aguiy J.C."/>
        </authorList>
    </citation>
    <scope>NUCLEOTIDE SEQUENCE [LARGE SCALE GENOMIC DNA]</scope>
    <source>
        <strain evidence="2">JCA_2017</strain>
    </source>
</reference>
<keyword evidence="3" id="KW-1185">Reference proteome</keyword>
<feature type="transmembrane region" description="Helical" evidence="1">
    <location>
        <begin position="37"/>
        <end position="61"/>
    </location>
</feature>
<accession>A0A371FZ10</accession>
<gene>
    <name evidence="2" type="ORF">CR513_35550</name>
</gene>
<feature type="transmembrane region" description="Helical" evidence="1">
    <location>
        <begin position="6"/>
        <end position="25"/>
    </location>
</feature>
<name>A0A371FZ10_MUCPR</name>
<keyword evidence="1" id="KW-0812">Transmembrane</keyword>
<keyword evidence="1" id="KW-0472">Membrane</keyword>
<proteinExistence type="predicted"/>